<accession>A0A0G1HGA9</accession>
<sequence>MTFDYRKQYQEYRQYIDSIVEKAKIPATRVSLAVVGTIAFSGFLAVFALRPTLITVAGLWKEINTEKEIIVGLNKKLELLQTAKQNYEKVSSKLYLLDMAIPKTIEVENMAKDLELLAWPRAANQEFCW</sequence>
<reference evidence="2 3" key="1">
    <citation type="journal article" date="2015" name="Nature">
        <title>rRNA introns, odd ribosomes, and small enigmatic genomes across a large radiation of phyla.</title>
        <authorList>
            <person name="Brown C.T."/>
            <person name="Hug L.A."/>
            <person name="Thomas B.C."/>
            <person name="Sharon I."/>
            <person name="Castelle C.J."/>
            <person name="Singh A."/>
            <person name="Wilkins M.J."/>
            <person name="Williams K.H."/>
            <person name="Banfield J.F."/>
        </authorList>
    </citation>
    <scope>NUCLEOTIDE SEQUENCE [LARGE SCALE GENOMIC DNA]</scope>
</reference>
<dbReference type="AlphaFoldDB" id="A0A0G1HGA9"/>
<evidence type="ECO:0000313" key="2">
    <source>
        <dbReference type="EMBL" id="KKT45553.1"/>
    </source>
</evidence>
<evidence type="ECO:0000313" key="3">
    <source>
        <dbReference type="Proteomes" id="UP000034063"/>
    </source>
</evidence>
<dbReference type="Proteomes" id="UP000034063">
    <property type="component" value="Unassembled WGS sequence"/>
</dbReference>
<comment type="caution">
    <text evidence="2">The sequence shown here is derived from an EMBL/GenBank/DDBJ whole genome shotgun (WGS) entry which is preliminary data.</text>
</comment>
<organism evidence="2 3">
    <name type="scientific">Candidatus Gottesmanbacteria bacterium GW2011_GWA2_44_17</name>
    <dbReference type="NCBI Taxonomy" id="1618444"/>
    <lineage>
        <taxon>Bacteria</taxon>
        <taxon>Candidatus Gottesmaniibacteriota</taxon>
    </lineage>
</organism>
<protein>
    <submittedName>
        <fullName evidence="2">Uncharacterized protein</fullName>
    </submittedName>
</protein>
<keyword evidence="1" id="KW-1133">Transmembrane helix</keyword>
<feature type="transmembrane region" description="Helical" evidence="1">
    <location>
        <begin position="30"/>
        <end position="49"/>
    </location>
</feature>
<evidence type="ECO:0000256" key="1">
    <source>
        <dbReference type="SAM" id="Phobius"/>
    </source>
</evidence>
<keyword evidence="1" id="KW-0472">Membrane</keyword>
<name>A0A0G1HGA9_9BACT</name>
<dbReference type="EMBL" id="LCIB01000045">
    <property type="protein sequence ID" value="KKT45553.1"/>
    <property type="molecule type" value="Genomic_DNA"/>
</dbReference>
<proteinExistence type="predicted"/>
<keyword evidence="1" id="KW-0812">Transmembrane</keyword>
<gene>
    <name evidence="2" type="ORF">UW37_C0045G0004</name>
</gene>